<evidence type="ECO:0000256" key="6">
    <source>
        <dbReference type="ARBA" id="ARBA00022692"/>
    </source>
</evidence>
<feature type="coiled-coil region" evidence="10">
    <location>
        <begin position="171"/>
        <end position="198"/>
    </location>
</feature>
<keyword evidence="6 9" id="KW-0812">Transmembrane</keyword>
<comment type="subcellular location">
    <subcellularLocation>
        <location evidence="1 9">Cell inner membrane</location>
        <topology evidence="1 9">Single-pass membrane protein</topology>
    </subcellularLocation>
</comment>
<dbReference type="NCBIfam" id="TIGR01843">
    <property type="entry name" value="type_I_hlyD"/>
    <property type="match status" value="1"/>
</dbReference>
<dbReference type="PANTHER" id="PTHR30386:SF17">
    <property type="entry name" value="ALKALINE PROTEASE SECRETION PROTEIN APRE"/>
    <property type="match status" value="1"/>
</dbReference>
<evidence type="ECO:0000256" key="2">
    <source>
        <dbReference type="ARBA" id="ARBA00009477"/>
    </source>
</evidence>
<dbReference type="PANTHER" id="PTHR30386">
    <property type="entry name" value="MEMBRANE FUSION SUBUNIT OF EMRAB-TOLC MULTIDRUG EFFLUX PUMP"/>
    <property type="match status" value="1"/>
</dbReference>
<name>A0ABT8S912_9BURK</name>
<evidence type="ECO:0000256" key="4">
    <source>
        <dbReference type="ARBA" id="ARBA00022475"/>
    </source>
</evidence>
<protein>
    <recommendedName>
        <fullName evidence="9">Membrane fusion protein (MFP) family protein</fullName>
    </recommendedName>
</protein>
<gene>
    <name evidence="14" type="ORF">Q2T77_23525</name>
</gene>
<dbReference type="InterPro" id="IPR010129">
    <property type="entry name" value="T1SS_HlyD"/>
</dbReference>
<evidence type="ECO:0000256" key="10">
    <source>
        <dbReference type="SAM" id="Coils"/>
    </source>
</evidence>
<evidence type="ECO:0000256" key="7">
    <source>
        <dbReference type="ARBA" id="ARBA00022989"/>
    </source>
</evidence>
<dbReference type="Pfam" id="PF26002">
    <property type="entry name" value="Beta-barrel_AprE"/>
    <property type="match status" value="1"/>
</dbReference>
<evidence type="ECO:0000313" key="14">
    <source>
        <dbReference type="EMBL" id="MDO1535268.1"/>
    </source>
</evidence>
<evidence type="ECO:0000256" key="5">
    <source>
        <dbReference type="ARBA" id="ARBA00022519"/>
    </source>
</evidence>
<evidence type="ECO:0000256" key="3">
    <source>
        <dbReference type="ARBA" id="ARBA00022448"/>
    </source>
</evidence>
<evidence type="ECO:0000256" key="1">
    <source>
        <dbReference type="ARBA" id="ARBA00004377"/>
    </source>
</evidence>
<dbReference type="Proteomes" id="UP001169027">
    <property type="component" value="Unassembled WGS sequence"/>
</dbReference>
<feature type="coiled-coil region" evidence="10">
    <location>
        <begin position="223"/>
        <end position="286"/>
    </location>
</feature>
<sequence length="447" mass="49391">MTHPQAFPSAGKAPRRRTTEQQVRGLVRGGLFTVLGIVVPLGAWIGWAPLAMAVVAPAHVKVDLNRRPVQHLEGGIVRQVLVRDGQVVKEGEPLIIMGDVGVDADRNRLTYRLAVERTTLERLDAEHRRAARLVFSEGLQAEGRKDPRLQDAMAKEAGLFAARQHSLHSELALMKQLRHNVQREIAALEAQGARARESLALQQRDLEANRDLVREGFVSTARINQMEASVADYTSKLEERRSELARGHGRLIDADIKSNSIVNEYLRSASDQLKTTVARVSEIEQELRKSDDATTRQVVLAPASGEIIDLKFTSPGSVVRPGEAIAEIVPSNTALMIEAQIRPEEVNNVLVGQHARIKFTAFKYRNATMVTGKVTYLSGDRFVDKVTQMPYYSVSILADPESVKAVGDLKMQAGMPAEVYIDGGFQTALQYLLDPVTSTLRRAARQM</sequence>
<comment type="caution">
    <text evidence="14">The sequence shown here is derived from an EMBL/GenBank/DDBJ whole genome shotgun (WGS) entry which is preliminary data.</text>
</comment>
<dbReference type="InterPro" id="IPR058982">
    <property type="entry name" value="Beta-barrel_AprE"/>
</dbReference>
<evidence type="ECO:0000256" key="8">
    <source>
        <dbReference type="ARBA" id="ARBA00023136"/>
    </source>
</evidence>
<reference evidence="14" key="1">
    <citation type="submission" date="2023-06" db="EMBL/GenBank/DDBJ databases">
        <authorList>
            <person name="Jiang Y."/>
            <person name="Liu Q."/>
        </authorList>
    </citation>
    <scope>NUCLEOTIDE SEQUENCE</scope>
    <source>
        <strain evidence="14">CGMCC 1.12090</strain>
    </source>
</reference>
<keyword evidence="7 9" id="KW-1133">Transmembrane helix</keyword>
<feature type="domain" description="AprE-like beta-barrel" evidence="13">
    <location>
        <begin position="335"/>
        <end position="422"/>
    </location>
</feature>
<keyword evidence="4 9" id="KW-1003">Cell membrane</keyword>
<keyword evidence="8 9" id="KW-0472">Membrane</keyword>
<dbReference type="Pfam" id="PF25994">
    <property type="entry name" value="HH_AprE"/>
    <property type="match status" value="1"/>
</dbReference>
<keyword evidence="3 9" id="KW-0813">Transport</keyword>
<evidence type="ECO:0000256" key="11">
    <source>
        <dbReference type="SAM" id="MobiDB-lite"/>
    </source>
</evidence>
<keyword evidence="15" id="KW-1185">Reference proteome</keyword>
<organism evidence="14 15">
    <name type="scientific">Variovorax ginsengisoli</name>
    <dbReference type="NCBI Taxonomy" id="363844"/>
    <lineage>
        <taxon>Bacteria</taxon>
        <taxon>Pseudomonadati</taxon>
        <taxon>Pseudomonadota</taxon>
        <taxon>Betaproteobacteria</taxon>
        <taxon>Burkholderiales</taxon>
        <taxon>Comamonadaceae</taxon>
        <taxon>Variovorax</taxon>
    </lineage>
</organism>
<evidence type="ECO:0000259" key="13">
    <source>
        <dbReference type="Pfam" id="PF26002"/>
    </source>
</evidence>
<keyword evidence="5 9" id="KW-0997">Cell inner membrane</keyword>
<dbReference type="InterPro" id="IPR050739">
    <property type="entry name" value="MFP"/>
</dbReference>
<dbReference type="Gene3D" id="2.40.30.170">
    <property type="match status" value="1"/>
</dbReference>
<keyword evidence="10" id="KW-0175">Coiled coil</keyword>
<dbReference type="PRINTS" id="PR01490">
    <property type="entry name" value="RTXTOXIND"/>
</dbReference>
<evidence type="ECO:0000259" key="12">
    <source>
        <dbReference type="Pfam" id="PF25994"/>
    </source>
</evidence>
<feature type="region of interest" description="Disordered" evidence="11">
    <location>
        <begin position="1"/>
        <end position="20"/>
    </location>
</feature>
<dbReference type="EMBL" id="JAUKVY010000018">
    <property type="protein sequence ID" value="MDO1535268.1"/>
    <property type="molecule type" value="Genomic_DNA"/>
</dbReference>
<feature type="domain" description="AprE-like long alpha-helical hairpin" evidence="12">
    <location>
        <begin position="103"/>
        <end position="292"/>
    </location>
</feature>
<dbReference type="InterPro" id="IPR058781">
    <property type="entry name" value="HH_AprE-like"/>
</dbReference>
<dbReference type="RefSeq" id="WP_301812961.1">
    <property type="nucleotide sequence ID" value="NZ_JAUJZH010000018.1"/>
</dbReference>
<evidence type="ECO:0000313" key="15">
    <source>
        <dbReference type="Proteomes" id="UP001169027"/>
    </source>
</evidence>
<feature type="transmembrane region" description="Helical" evidence="9">
    <location>
        <begin position="25"/>
        <end position="47"/>
    </location>
</feature>
<proteinExistence type="inferred from homology"/>
<evidence type="ECO:0000256" key="9">
    <source>
        <dbReference type="RuleBase" id="RU365093"/>
    </source>
</evidence>
<accession>A0ABT8S912</accession>
<comment type="similarity">
    <text evidence="2 9">Belongs to the membrane fusion protein (MFP) (TC 8.A.1) family.</text>
</comment>